<dbReference type="InParanoid" id="A0A7J8HH56"/>
<protein>
    <recommendedName>
        <fullName evidence="3">Reverse transcriptase domain-containing protein</fullName>
    </recommendedName>
</protein>
<accession>A0A7J8HH56</accession>
<dbReference type="Proteomes" id="UP000550707">
    <property type="component" value="Unassembled WGS sequence"/>
</dbReference>
<evidence type="ECO:0000313" key="2">
    <source>
        <dbReference type="Proteomes" id="UP000550707"/>
    </source>
</evidence>
<proteinExistence type="predicted"/>
<reference evidence="1 2" key="1">
    <citation type="journal article" date="2020" name="Nature">
        <title>Six reference-quality genomes reveal evolution of bat adaptations.</title>
        <authorList>
            <person name="Jebb D."/>
            <person name="Huang Z."/>
            <person name="Pippel M."/>
            <person name="Hughes G.M."/>
            <person name="Lavrichenko K."/>
            <person name="Devanna P."/>
            <person name="Winkler S."/>
            <person name="Jermiin L.S."/>
            <person name="Skirmuntt E.C."/>
            <person name="Katzourakis A."/>
            <person name="Burkitt-Gray L."/>
            <person name="Ray D.A."/>
            <person name="Sullivan K.A.M."/>
            <person name="Roscito J.G."/>
            <person name="Kirilenko B.M."/>
            <person name="Davalos L.M."/>
            <person name="Corthals A.P."/>
            <person name="Power M.L."/>
            <person name="Jones G."/>
            <person name="Ransome R.D."/>
            <person name="Dechmann D.K.N."/>
            <person name="Locatelli A.G."/>
            <person name="Puechmaille S.J."/>
            <person name="Fedrigo O."/>
            <person name="Jarvis E.D."/>
            <person name="Hiller M."/>
            <person name="Vernes S.C."/>
            <person name="Myers E.W."/>
            <person name="Teeling E.C."/>
        </authorList>
    </citation>
    <scope>NUCLEOTIDE SEQUENCE [LARGE SCALE GENOMIC DNA]</scope>
    <source>
        <strain evidence="1">MMolMol1</strain>
        <tissue evidence="1">Muscle</tissue>
    </source>
</reference>
<name>A0A7J8HH56_MOLMO</name>
<sequence>MFPPHTHTGSPLPLSYHLYANKLNNLGEMEKFLKIHSLPKLNQEEIANLNRPMTTKEIEDVIKKLPENKSPGPNGITGEFYRRFKEDLISILLKLFQKIQEDKTLTNSFYEASMILIPKLD</sequence>
<evidence type="ECO:0000313" key="1">
    <source>
        <dbReference type="EMBL" id="KAF6471623.1"/>
    </source>
</evidence>
<keyword evidence="2" id="KW-1185">Reference proteome</keyword>
<dbReference type="AlphaFoldDB" id="A0A7J8HH56"/>
<evidence type="ECO:0008006" key="3">
    <source>
        <dbReference type="Google" id="ProtNLM"/>
    </source>
</evidence>
<gene>
    <name evidence="1" type="ORF">HJG59_011002</name>
</gene>
<dbReference type="EMBL" id="JACASF010000006">
    <property type="protein sequence ID" value="KAF6471623.1"/>
    <property type="molecule type" value="Genomic_DNA"/>
</dbReference>
<comment type="caution">
    <text evidence="1">The sequence shown here is derived from an EMBL/GenBank/DDBJ whole genome shotgun (WGS) entry which is preliminary data.</text>
</comment>
<organism evidence="1 2">
    <name type="scientific">Molossus molossus</name>
    <name type="common">Pallas' mastiff bat</name>
    <name type="synonym">Vespertilio molossus</name>
    <dbReference type="NCBI Taxonomy" id="27622"/>
    <lineage>
        <taxon>Eukaryota</taxon>
        <taxon>Metazoa</taxon>
        <taxon>Chordata</taxon>
        <taxon>Craniata</taxon>
        <taxon>Vertebrata</taxon>
        <taxon>Euteleostomi</taxon>
        <taxon>Mammalia</taxon>
        <taxon>Eutheria</taxon>
        <taxon>Laurasiatheria</taxon>
        <taxon>Chiroptera</taxon>
        <taxon>Yangochiroptera</taxon>
        <taxon>Molossidae</taxon>
        <taxon>Molossus</taxon>
    </lineage>
</organism>
<dbReference type="PANTHER" id="PTHR19446">
    <property type="entry name" value="REVERSE TRANSCRIPTASES"/>
    <property type="match status" value="1"/>
</dbReference>